<dbReference type="Pfam" id="PF13683">
    <property type="entry name" value="rve_3"/>
    <property type="match status" value="1"/>
</dbReference>
<keyword evidence="4" id="KW-1185">Reference proteome</keyword>
<proteinExistence type="predicted"/>
<dbReference type="GO" id="GO:0015074">
    <property type="term" value="P:DNA integration"/>
    <property type="evidence" value="ECO:0007669"/>
    <property type="project" value="InterPro"/>
</dbReference>
<protein>
    <recommendedName>
        <fullName evidence="2">Integrase catalytic domain-containing protein</fullName>
    </recommendedName>
</protein>
<dbReference type="InterPro" id="IPR001584">
    <property type="entry name" value="Integrase_cat-core"/>
</dbReference>
<comment type="caution">
    <text evidence="3">The sequence shown here is derived from an EMBL/GenBank/DDBJ whole genome shotgun (WGS) entry which is preliminary data.</text>
</comment>
<evidence type="ECO:0000313" key="4">
    <source>
        <dbReference type="Proteomes" id="UP000197446"/>
    </source>
</evidence>
<dbReference type="EMBL" id="NISI01000001">
    <property type="protein sequence ID" value="OWR04919.1"/>
    <property type="molecule type" value="Genomic_DNA"/>
</dbReference>
<dbReference type="AlphaFoldDB" id="A0A254NA91"/>
<evidence type="ECO:0000256" key="1">
    <source>
        <dbReference type="SAM" id="MobiDB-lite"/>
    </source>
</evidence>
<organism evidence="3 4">
    <name type="scientific">Roseateles puraquae</name>
    <dbReference type="NCBI Taxonomy" id="431059"/>
    <lineage>
        <taxon>Bacteria</taxon>
        <taxon>Pseudomonadati</taxon>
        <taxon>Pseudomonadota</taxon>
        <taxon>Betaproteobacteria</taxon>
        <taxon>Burkholderiales</taxon>
        <taxon>Sphaerotilaceae</taxon>
        <taxon>Roseateles</taxon>
    </lineage>
</organism>
<evidence type="ECO:0000259" key="2">
    <source>
        <dbReference type="Pfam" id="PF13683"/>
    </source>
</evidence>
<evidence type="ECO:0000313" key="3">
    <source>
        <dbReference type="EMBL" id="OWR04919.1"/>
    </source>
</evidence>
<name>A0A254NA91_9BURK</name>
<accession>A0A254NA91</accession>
<dbReference type="Proteomes" id="UP000197446">
    <property type="component" value="Unassembled WGS sequence"/>
</dbReference>
<feature type="region of interest" description="Disordered" evidence="1">
    <location>
        <begin position="1"/>
        <end position="26"/>
    </location>
</feature>
<gene>
    <name evidence="3" type="ORF">CDO81_00005</name>
</gene>
<feature type="domain" description="Integrase catalytic" evidence="2">
    <location>
        <begin position="6"/>
        <end position="26"/>
    </location>
</feature>
<sequence>MDVQPKAWRQDYNESRPHSALNDLTPAEYARRIKEMGPA</sequence>
<reference evidence="3 4" key="1">
    <citation type="journal article" date="2007" name="Int. J. Syst. Evol. Microbiol.">
        <title>Description of Pelomonas aquatica sp. nov. and Pelomonas puraquae sp. nov., isolated from industrial and haemodialysis water.</title>
        <authorList>
            <person name="Gomila M."/>
            <person name="Bowien B."/>
            <person name="Falsen E."/>
            <person name="Moore E.R."/>
            <person name="Lalucat J."/>
        </authorList>
    </citation>
    <scope>NUCLEOTIDE SEQUENCE [LARGE SCALE GENOMIC DNA]</scope>
    <source>
        <strain evidence="3 4">CCUG 52769</strain>
    </source>
</reference>
<feature type="compositionally biased region" description="Basic and acidic residues" evidence="1">
    <location>
        <begin position="8"/>
        <end position="17"/>
    </location>
</feature>
<dbReference type="OrthoDB" id="9816028at2"/>